<evidence type="ECO:0000313" key="1">
    <source>
        <dbReference type="EMBL" id="MBA0555403.1"/>
    </source>
</evidence>
<dbReference type="EMBL" id="JABEZX010000005">
    <property type="protein sequence ID" value="MBA0555403.1"/>
    <property type="molecule type" value="Genomic_DNA"/>
</dbReference>
<name>A0A7J8LSQ8_9ROSI</name>
<comment type="caution">
    <text evidence="1">The sequence shown here is derived from an EMBL/GenBank/DDBJ whole genome shotgun (WGS) entry which is preliminary data.</text>
</comment>
<sequence>MQIENVRMILKNINDHPQRLQVKQSEEKAFAEVASPEANRVLLSLGVATSPESEVEAPTGFFDVFKRRMA</sequence>
<keyword evidence="2" id="KW-1185">Reference proteome</keyword>
<evidence type="ECO:0000313" key="2">
    <source>
        <dbReference type="Proteomes" id="UP000593572"/>
    </source>
</evidence>
<organism evidence="1 2">
    <name type="scientific">Gossypium lobatum</name>
    <dbReference type="NCBI Taxonomy" id="34289"/>
    <lineage>
        <taxon>Eukaryota</taxon>
        <taxon>Viridiplantae</taxon>
        <taxon>Streptophyta</taxon>
        <taxon>Embryophyta</taxon>
        <taxon>Tracheophyta</taxon>
        <taxon>Spermatophyta</taxon>
        <taxon>Magnoliopsida</taxon>
        <taxon>eudicotyledons</taxon>
        <taxon>Gunneridae</taxon>
        <taxon>Pentapetalae</taxon>
        <taxon>rosids</taxon>
        <taxon>malvids</taxon>
        <taxon>Malvales</taxon>
        <taxon>Malvaceae</taxon>
        <taxon>Malvoideae</taxon>
        <taxon>Gossypium</taxon>
    </lineage>
</organism>
<reference evidence="1 2" key="1">
    <citation type="journal article" date="2019" name="Genome Biol. Evol.">
        <title>Insights into the evolution of the New World diploid cottons (Gossypium, subgenus Houzingenia) based on genome sequencing.</title>
        <authorList>
            <person name="Grover C.E."/>
            <person name="Arick M.A. 2nd"/>
            <person name="Thrash A."/>
            <person name="Conover J.L."/>
            <person name="Sanders W.S."/>
            <person name="Peterson D.G."/>
            <person name="Frelichowski J.E."/>
            <person name="Scheffler J.A."/>
            <person name="Scheffler B.E."/>
            <person name="Wendel J.F."/>
        </authorList>
    </citation>
    <scope>NUCLEOTIDE SEQUENCE [LARGE SCALE GENOMIC DNA]</scope>
    <source>
        <strain evidence="1">157</strain>
        <tissue evidence="1">Leaf</tissue>
    </source>
</reference>
<dbReference type="Proteomes" id="UP000593572">
    <property type="component" value="Unassembled WGS sequence"/>
</dbReference>
<protein>
    <submittedName>
        <fullName evidence="1">Uncharacterized protein</fullName>
    </submittedName>
</protein>
<dbReference type="AlphaFoldDB" id="A0A7J8LSQ8"/>
<accession>A0A7J8LSQ8</accession>
<gene>
    <name evidence="1" type="ORF">Golob_025583</name>
</gene>
<proteinExistence type="predicted"/>